<dbReference type="InParanoid" id="A0A4R2PS31"/>
<protein>
    <submittedName>
        <fullName evidence="2">Putative membrane protein</fullName>
    </submittedName>
</protein>
<dbReference type="Proteomes" id="UP000295399">
    <property type="component" value="Unassembled WGS sequence"/>
</dbReference>
<dbReference type="EMBL" id="SLXO01000002">
    <property type="protein sequence ID" value="TCP37884.1"/>
    <property type="molecule type" value="Genomic_DNA"/>
</dbReference>
<comment type="caution">
    <text evidence="2">The sequence shown here is derived from an EMBL/GenBank/DDBJ whole genome shotgun (WGS) entry which is preliminary data.</text>
</comment>
<evidence type="ECO:0000313" key="2">
    <source>
        <dbReference type="EMBL" id="TCP37884.1"/>
    </source>
</evidence>
<feature type="transmembrane region" description="Helical" evidence="1">
    <location>
        <begin position="68"/>
        <end position="89"/>
    </location>
</feature>
<dbReference type="AlphaFoldDB" id="A0A4R2PS31"/>
<accession>A0A4R2PS31</accession>
<name>A0A4R2PS31_RHOSA</name>
<keyword evidence="1" id="KW-0812">Transmembrane</keyword>
<evidence type="ECO:0000313" key="3">
    <source>
        <dbReference type="Proteomes" id="UP000295399"/>
    </source>
</evidence>
<feature type="transmembrane region" description="Helical" evidence="1">
    <location>
        <begin position="221"/>
        <end position="249"/>
    </location>
</feature>
<dbReference type="RefSeq" id="WP_132707540.1">
    <property type="nucleotide sequence ID" value="NZ_JACIGF010000002.1"/>
</dbReference>
<dbReference type="Pfam" id="PF09955">
    <property type="entry name" value="DUF2189"/>
    <property type="match status" value="1"/>
</dbReference>
<feature type="transmembrane region" description="Helical" evidence="1">
    <location>
        <begin position="43"/>
        <end position="62"/>
    </location>
</feature>
<proteinExistence type="predicted"/>
<evidence type="ECO:0000256" key="1">
    <source>
        <dbReference type="SAM" id="Phobius"/>
    </source>
</evidence>
<reference evidence="2 3" key="1">
    <citation type="submission" date="2019-03" db="EMBL/GenBank/DDBJ databases">
        <title>Genomic Encyclopedia of Type Strains, Phase IV (KMG-IV): sequencing the most valuable type-strain genomes for metagenomic binning, comparative biology and taxonomic classification.</title>
        <authorList>
            <person name="Goeker M."/>
        </authorList>
    </citation>
    <scope>NUCLEOTIDE SEQUENCE [LARGE SCALE GENOMIC DNA]</scope>
    <source>
        <strain evidence="2 3">DSM 2132</strain>
    </source>
</reference>
<keyword evidence="1" id="KW-0472">Membrane</keyword>
<organism evidence="2 3">
    <name type="scientific">Rhodothalassium salexigens DSM 2132</name>
    <dbReference type="NCBI Taxonomy" id="1188247"/>
    <lineage>
        <taxon>Bacteria</taxon>
        <taxon>Pseudomonadati</taxon>
        <taxon>Pseudomonadota</taxon>
        <taxon>Alphaproteobacteria</taxon>
        <taxon>Rhodothalassiales</taxon>
        <taxon>Rhodothalassiaceae</taxon>
        <taxon>Rhodothalassium</taxon>
    </lineage>
</organism>
<feature type="transmembrane region" description="Helical" evidence="1">
    <location>
        <begin position="177"/>
        <end position="195"/>
    </location>
</feature>
<feature type="transmembrane region" description="Helical" evidence="1">
    <location>
        <begin position="118"/>
        <end position="140"/>
    </location>
</feature>
<dbReference type="OrthoDB" id="9809543at2"/>
<keyword evidence="3" id="KW-1185">Reference proteome</keyword>
<keyword evidence="1" id="KW-1133">Transmembrane helix</keyword>
<dbReference type="InterPro" id="IPR018692">
    <property type="entry name" value="DUF2189"/>
</dbReference>
<gene>
    <name evidence="2" type="ORF">EV659_102292</name>
</gene>
<sequence>MAYTTVHAETARVAPEVRRIHTDDIQAALRAGLDDFRARPSHLFFLGLIYPVCGLVLVQVALNQSLLPLLFPLVSGFALMGPFIALGLYDISRRREQGLEIHWTHAIPIAGAPRRGGLWALGGLLAAFFMAWLAAAYGLFQQTSGLDVSGGTLAFFTAVLTSVEGLKLIVVGHLLGFGFAAVVLATTVVAFPLMLDRPEIGPLGAVATSLRAVARNPKETALWGLIVAAALVAGTLALFVGLALVMPILGHSSWHLYRRLVVAS</sequence>